<keyword evidence="6" id="KW-0408">Iron</keyword>
<dbReference type="GO" id="GO:0046872">
    <property type="term" value="F:metal ion binding"/>
    <property type="evidence" value="ECO:0007669"/>
    <property type="project" value="UniProtKB-KW"/>
</dbReference>
<dbReference type="InterPro" id="IPR001203">
    <property type="entry name" value="OxRdtase_Ald_Fedxn_C"/>
</dbReference>
<dbReference type="InterPro" id="IPR013983">
    <property type="entry name" value="Ald_Fedxn_OxRdtase_N"/>
</dbReference>
<dbReference type="EC" id="1.-.-.-" evidence="10"/>
<organism evidence="10 11">
    <name type="scientific">Fundidesulfovibrio magnetotacticus</name>
    <dbReference type="NCBI Taxonomy" id="2730080"/>
    <lineage>
        <taxon>Bacteria</taxon>
        <taxon>Pseudomonadati</taxon>
        <taxon>Thermodesulfobacteriota</taxon>
        <taxon>Desulfovibrionia</taxon>
        <taxon>Desulfovibrionales</taxon>
        <taxon>Desulfovibrionaceae</taxon>
        <taxon>Fundidesulfovibrio</taxon>
    </lineage>
</organism>
<evidence type="ECO:0000256" key="1">
    <source>
        <dbReference type="ARBA" id="ARBA00001966"/>
    </source>
</evidence>
<dbReference type="InterPro" id="IPR036021">
    <property type="entry name" value="Tungsten_al_ferr_oxy-like_C"/>
</dbReference>
<dbReference type="Gene3D" id="3.60.9.10">
    <property type="entry name" value="Aldehyde ferredoxin oxidoreductase, N-terminal domain"/>
    <property type="match status" value="1"/>
</dbReference>
<dbReference type="SMART" id="SM00790">
    <property type="entry name" value="AFOR_N"/>
    <property type="match status" value="1"/>
</dbReference>
<dbReference type="InterPro" id="IPR051919">
    <property type="entry name" value="W-dependent_AOR"/>
</dbReference>
<evidence type="ECO:0000313" key="11">
    <source>
        <dbReference type="Proteomes" id="UP000494245"/>
    </source>
</evidence>
<evidence type="ECO:0000256" key="2">
    <source>
        <dbReference type="ARBA" id="ARBA00011032"/>
    </source>
</evidence>
<name>A0A6V8M570_9BACT</name>
<dbReference type="Gene3D" id="1.10.569.10">
    <property type="entry name" value="Aldehyde Ferredoxin Oxidoreductase Protein, subunit A, domain 2"/>
    <property type="match status" value="1"/>
</dbReference>
<keyword evidence="11" id="KW-1185">Reference proteome</keyword>
<evidence type="ECO:0000256" key="5">
    <source>
        <dbReference type="ARBA" id="ARBA00023002"/>
    </source>
</evidence>
<sequence length="594" mass="63357">MNGWMGNVLRVDLSTGSAVREPLDPEAARQDIGGRGLAGRFLDPYVHLPWDHPDMPVCLFAGPLTATVAPTSGRACMASRSPLTGAFCDASVGGSLGTQLKKAGLDGIVFTGRSERPVGLVVEEGQARVADASALAGATRGEVRSAVDPKGSLAVTGPAAENGVLFSSVMVDEHHAFGRGGLGLCLAAKNLKYLAVSGVGRVSVADPAALKKAREDIFRLVAASPVLSGGHGFSCFGTGALYDLMDSRRMMPTDNFRASRFEHAPQLNAVRFKEAFRTTKHGCKGCHIQCKKVAADGRSMPEFETMSHFTALLGLTDMELVVAANALCNDLGMDTISTAVTLACRAEIEGKRPTPRDVLETIEAIGRGREPLLALGAARYAAGAGRPEAAMAVKGMELPAYDPRGAYGMGLAYALSTRGGCHLRAYPVSHEILRKPVATDRFSFQGKARIIKISEDAGAMVDSLTACKFIFFAASLEEYAAALQAATGEPYTAHSLLARGERIYYRERILNARLGFNSVHDDIPGRFFAPPGQGGLGPDIRPVPREEFLEARAKYYAVRGLTPEGLPTPEKARQLGLEESYERFLDSARSLLRK</sequence>
<comment type="cofactor">
    <cofactor evidence="8">
        <name>tungstopterin</name>
        <dbReference type="ChEBI" id="CHEBI:30402"/>
    </cofactor>
</comment>
<gene>
    <name evidence="10" type="primary">ydhV_5</name>
    <name evidence="10" type="ORF">NNJEOMEG_03543</name>
</gene>
<dbReference type="SUPFAM" id="SSF56228">
    <property type="entry name" value="Aldehyde ferredoxin oxidoreductase, N-terminal domain"/>
    <property type="match status" value="1"/>
</dbReference>
<feature type="domain" description="Aldehyde ferredoxin oxidoreductase N-terminal" evidence="9">
    <location>
        <begin position="4"/>
        <end position="200"/>
    </location>
</feature>
<dbReference type="GO" id="GO:0009055">
    <property type="term" value="F:electron transfer activity"/>
    <property type="evidence" value="ECO:0007669"/>
    <property type="project" value="InterPro"/>
</dbReference>
<evidence type="ECO:0000313" key="10">
    <source>
        <dbReference type="EMBL" id="GFK95675.1"/>
    </source>
</evidence>
<comment type="similarity">
    <text evidence="2">Belongs to the AOR/FOR family.</text>
</comment>
<dbReference type="Proteomes" id="UP000494245">
    <property type="component" value="Unassembled WGS sequence"/>
</dbReference>
<dbReference type="Pfam" id="PF01314">
    <property type="entry name" value="AFOR_C"/>
    <property type="match status" value="1"/>
</dbReference>
<evidence type="ECO:0000256" key="3">
    <source>
        <dbReference type="ARBA" id="ARBA00022485"/>
    </source>
</evidence>
<accession>A0A6V8M570</accession>
<comment type="caution">
    <text evidence="10">The sequence shown here is derived from an EMBL/GenBank/DDBJ whole genome shotgun (WGS) entry which is preliminary data.</text>
</comment>
<dbReference type="InterPro" id="IPR013985">
    <property type="entry name" value="Ald_Fedxn_OxRdtase_dom3"/>
</dbReference>
<evidence type="ECO:0000256" key="8">
    <source>
        <dbReference type="ARBA" id="ARBA00049934"/>
    </source>
</evidence>
<dbReference type="SUPFAM" id="SSF48310">
    <property type="entry name" value="Aldehyde ferredoxin oxidoreductase, C-terminal domains"/>
    <property type="match status" value="1"/>
</dbReference>
<reference evidence="10 11" key="2">
    <citation type="submission" date="2020-05" db="EMBL/GenBank/DDBJ databases">
        <title>Draft genome sequence of Desulfovibrio sp. strainFSS-1.</title>
        <authorList>
            <person name="Shimoshige H."/>
            <person name="Kobayashi H."/>
            <person name="Maekawa T."/>
        </authorList>
    </citation>
    <scope>NUCLEOTIDE SEQUENCE [LARGE SCALE GENOMIC DNA]</scope>
    <source>
        <strain evidence="10 11">SIID29052-01</strain>
    </source>
</reference>
<dbReference type="InterPro" id="IPR036503">
    <property type="entry name" value="Ald_Fedxn_OxRdtase_N_sf"/>
</dbReference>
<dbReference type="PANTHER" id="PTHR30038">
    <property type="entry name" value="ALDEHYDE FERREDOXIN OXIDOREDUCTASE"/>
    <property type="match status" value="1"/>
</dbReference>
<keyword evidence="5 10" id="KW-0560">Oxidoreductase</keyword>
<evidence type="ECO:0000256" key="6">
    <source>
        <dbReference type="ARBA" id="ARBA00023004"/>
    </source>
</evidence>
<evidence type="ECO:0000256" key="4">
    <source>
        <dbReference type="ARBA" id="ARBA00022723"/>
    </source>
</evidence>
<dbReference type="InterPro" id="IPR013984">
    <property type="entry name" value="Ald_Fedxn_OxRdtase_dom2"/>
</dbReference>
<dbReference type="GO" id="GO:0051539">
    <property type="term" value="F:4 iron, 4 sulfur cluster binding"/>
    <property type="evidence" value="ECO:0007669"/>
    <property type="project" value="UniProtKB-KW"/>
</dbReference>
<reference evidence="10 11" key="1">
    <citation type="submission" date="2020-04" db="EMBL/GenBank/DDBJ databases">
        <authorList>
            <consortium name="Desulfovibrio sp. FSS-1 genome sequencing consortium"/>
            <person name="Shimoshige H."/>
            <person name="Kobayashi H."/>
            <person name="Maekawa T."/>
        </authorList>
    </citation>
    <scope>NUCLEOTIDE SEQUENCE [LARGE SCALE GENOMIC DNA]</scope>
    <source>
        <strain evidence="10 11">SIID29052-01</strain>
    </source>
</reference>
<dbReference type="Pfam" id="PF02730">
    <property type="entry name" value="AFOR_N"/>
    <property type="match status" value="1"/>
</dbReference>
<protein>
    <submittedName>
        <fullName evidence="10">Putative oxidoreductase YdhV</fullName>
        <ecNumber evidence="10">1.-.-.-</ecNumber>
    </submittedName>
</protein>
<keyword evidence="3" id="KW-0004">4Fe-4S</keyword>
<evidence type="ECO:0000259" key="9">
    <source>
        <dbReference type="SMART" id="SM00790"/>
    </source>
</evidence>
<evidence type="ECO:0000256" key="7">
    <source>
        <dbReference type="ARBA" id="ARBA00023014"/>
    </source>
</evidence>
<dbReference type="Gene3D" id="1.10.599.10">
    <property type="entry name" value="Aldehyde Ferredoxin Oxidoreductase Protein, subunit A, domain 3"/>
    <property type="match status" value="1"/>
</dbReference>
<dbReference type="EMBL" id="BLTE01000020">
    <property type="protein sequence ID" value="GFK95675.1"/>
    <property type="molecule type" value="Genomic_DNA"/>
</dbReference>
<dbReference type="AlphaFoldDB" id="A0A6V8M570"/>
<dbReference type="PANTHER" id="PTHR30038:SF0">
    <property type="entry name" value="TUNGSTEN-CONTAINING ALDEHYDE FERREDOXIN OXIDOREDUCTASE"/>
    <property type="match status" value="1"/>
</dbReference>
<comment type="cofactor">
    <cofactor evidence="1">
        <name>[4Fe-4S] cluster</name>
        <dbReference type="ChEBI" id="CHEBI:49883"/>
    </cofactor>
</comment>
<keyword evidence="4" id="KW-0479">Metal-binding</keyword>
<keyword evidence="7" id="KW-0411">Iron-sulfur</keyword>
<proteinExistence type="inferred from homology"/>
<dbReference type="GO" id="GO:0016625">
    <property type="term" value="F:oxidoreductase activity, acting on the aldehyde or oxo group of donors, iron-sulfur protein as acceptor"/>
    <property type="evidence" value="ECO:0007669"/>
    <property type="project" value="InterPro"/>
</dbReference>